<comment type="catalytic activity">
    <reaction evidence="1">
        <text>ATP + protein L-histidine = ADP + protein N-phospho-L-histidine.</text>
        <dbReference type="EC" id="2.7.13.3"/>
    </reaction>
</comment>
<dbReference type="Gene3D" id="1.10.287.130">
    <property type="match status" value="1"/>
</dbReference>
<keyword evidence="21" id="KW-0472">Membrane</keyword>
<evidence type="ECO:0000256" key="13">
    <source>
        <dbReference type="ARBA" id="ARBA00022912"/>
    </source>
</evidence>
<dbReference type="InterPro" id="IPR005467">
    <property type="entry name" value="His_kinase_dom"/>
</dbReference>
<protein>
    <recommendedName>
        <fullName evidence="18">Signal transduction histidine-protein kinase/phosphatase MprB</fullName>
        <ecNumber evidence="5">2.7.13.3</ecNumber>
    </recommendedName>
    <alternativeName>
        <fullName evidence="19">Mycobacterial persistence regulator B</fullName>
    </alternativeName>
</protein>
<keyword evidence="15" id="KW-0346">Stress response</keyword>
<dbReference type="PROSITE" id="PS50885">
    <property type="entry name" value="HAMP"/>
    <property type="match status" value="1"/>
</dbReference>
<keyword evidence="6" id="KW-0597">Phosphoprotein</keyword>
<dbReference type="RefSeq" id="WP_320687332.1">
    <property type="nucleotide sequence ID" value="NZ_JAXBLV010000184.1"/>
</dbReference>
<keyword evidence="22" id="KW-0732">Signal</keyword>
<keyword evidence="11" id="KW-0067">ATP-binding</keyword>
<keyword evidence="9 25" id="KW-0418">Kinase</keyword>
<dbReference type="EC" id="2.7.13.3" evidence="5"/>
<evidence type="ECO:0000313" key="26">
    <source>
        <dbReference type="Proteomes" id="UP001272242"/>
    </source>
</evidence>
<feature type="signal peptide" evidence="22">
    <location>
        <begin position="1"/>
        <end position="27"/>
    </location>
</feature>
<proteinExistence type="predicted"/>
<dbReference type="InterPro" id="IPR004358">
    <property type="entry name" value="Sig_transdc_His_kin-like_C"/>
</dbReference>
<keyword evidence="8" id="KW-0547">Nucleotide-binding</keyword>
<dbReference type="InterPro" id="IPR003594">
    <property type="entry name" value="HATPase_dom"/>
</dbReference>
<evidence type="ECO:0000256" key="18">
    <source>
        <dbReference type="ARBA" id="ARBA00040454"/>
    </source>
</evidence>
<feature type="domain" description="Histidine kinase" evidence="23">
    <location>
        <begin position="252"/>
        <end position="454"/>
    </location>
</feature>
<evidence type="ECO:0000256" key="12">
    <source>
        <dbReference type="ARBA" id="ARBA00022842"/>
    </source>
</evidence>
<evidence type="ECO:0000256" key="1">
    <source>
        <dbReference type="ARBA" id="ARBA00000085"/>
    </source>
</evidence>
<keyword evidence="12" id="KW-0460">Magnesium</keyword>
<keyword evidence="20" id="KW-0175">Coiled coil</keyword>
<evidence type="ECO:0000256" key="8">
    <source>
        <dbReference type="ARBA" id="ARBA00022741"/>
    </source>
</evidence>
<organism evidence="25 26">
    <name type="scientific">Gemmata algarum</name>
    <dbReference type="NCBI Taxonomy" id="2975278"/>
    <lineage>
        <taxon>Bacteria</taxon>
        <taxon>Pseudomonadati</taxon>
        <taxon>Planctomycetota</taxon>
        <taxon>Planctomycetia</taxon>
        <taxon>Gemmatales</taxon>
        <taxon>Gemmataceae</taxon>
        <taxon>Gemmata</taxon>
    </lineage>
</organism>
<comment type="subcellular location">
    <subcellularLocation>
        <location evidence="4">Membrane</location>
    </subcellularLocation>
</comment>
<dbReference type="CDD" id="cd00075">
    <property type="entry name" value="HATPase"/>
    <property type="match status" value="1"/>
</dbReference>
<reference evidence="26" key="1">
    <citation type="journal article" date="2023" name="Mar. Drugs">
        <title>Gemmata algarum, a Novel Planctomycete Isolated from an Algal Mat, Displays Antimicrobial Activity.</title>
        <authorList>
            <person name="Kumar G."/>
            <person name="Kallscheuer N."/>
            <person name="Kashif M."/>
            <person name="Ahamad S."/>
            <person name="Jagadeeshwari U."/>
            <person name="Pannikurungottu S."/>
            <person name="Haufschild T."/>
            <person name="Kabuu M."/>
            <person name="Sasikala C."/>
            <person name="Jogler C."/>
            <person name="Ramana C."/>
        </authorList>
    </citation>
    <scope>NUCLEOTIDE SEQUENCE [LARGE SCALE GENOMIC DNA]</scope>
    <source>
        <strain evidence="26">JC673</strain>
    </source>
</reference>
<evidence type="ECO:0000256" key="6">
    <source>
        <dbReference type="ARBA" id="ARBA00022553"/>
    </source>
</evidence>
<evidence type="ECO:0000256" key="22">
    <source>
        <dbReference type="SAM" id="SignalP"/>
    </source>
</evidence>
<keyword evidence="17" id="KW-0464">Manganese</keyword>
<dbReference type="InterPro" id="IPR003660">
    <property type="entry name" value="HAMP_dom"/>
</dbReference>
<keyword evidence="21" id="KW-0812">Transmembrane</keyword>
<dbReference type="PANTHER" id="PTHR44936">
    <property type="entry name" value="SENSOR PROTEIN CREC"/>
    <property type="match status" value="1"/>
</dbReference>
<evidence type="ECO:0000256" key="21">
    <source>
        <dbReference type="SAM" id="Phobius"/>
    </source>
</evidence>
<dbReference type="InterPro" id="IPR050980">
    <property type="entry name" value="2C_sensor_his_kinase"/>
</dbReference>
<keyword evidence="10" id="KW-0378">Hydrolase</keyword>
<feature type="transmembrane region" description="Helical" evidence="21">
    <location>
        <begin position="164"/>
        <end position="186"/>
    </location>
</feature>
<comment type="caution">
    <text evidence="25">The sequence shown here is derived from an EMBL/GenBank/DDBJ whole genome shotgun (WGS) entry which is preliminary data.</text>
</comment>
<evidence type="ECO:0000256" key="19">
    <source>
        <dbReference type="ARBA" id="ARBA00041776"/>
    </source>
</evidence>
<keyword evidence="26" id="KW-1185">Reference proteome</keyword>
<evidence type="ECO:0000256" key="10">
    <source>
        <dbReference type="ARBA" id="ARBA00022801"/>
    </source>
</evidence>
<dbReference type="SMART" id="SM00387">
    <property type="entry name" value="HATPase_c"/>
    <property type="match status" value="1"/>
</dbReference>
<evidence type="ECO:0000256" key="11">
    <source>
        <dbReference type="ARBA" id="ARBA00022840"/>
    </source>
</evidence>
<dbReference type="SMART" id="SM00304">
    <property type="entry name" value="HAMP"/>
    <property type="match status" value="1"/>
</dbReference>
<evidence type="ECO:0000256" key="3">
    <source>
        <dbReference type="ARBA" id="ARBA00001946"/>
    </source>
</evidence>
<dbReference type="EMBL" id="JAXBLV010000184">
    <property type="protein sequence ID" value="MDY3560810.1"/>
    <property type="molecule type" value="Genomic_DNA"/>
</dbReference>
<comment type="cofactor">
    <cofactor evidence="3">
        <name>Mg(2+)</name>
        <dbReference type="ChEBI" id="CHEBI:18420"/>
    </cofactor>
</comment>
<keyword evidence="16" id="KW-0843">Virulence</keyword>
<feature type="domain" description="HAMP" evidence="24">
    <location>
        <begin position="183"/>
        <end position="235"/>
    </location>
</feature>
<keyword evidence="7" id="KW-0808">Transferase</keyword>
<dbReference type="PRINTS" id="PR00344">
    <property type="entry name" value="BCTRLSENSOR"/>
</dbReference>
<keyword evidence="13" id="KW-0904">Protein phosphatase</keyword>
<dbReference type="CDD" id="cd00082">
    <property type="entry name" value="HisKA"/>
    <property type="match status" value="1"/>
</dbReference>
<dbReference type="SUPFAM" id="SSF55874">
    <property type="entry name" value="ATPase domain of HSP90 chaperone/DNA topoisomerase II/histidine kinase"/>
    <property type="match status" value="1"/>
</dbReference>
<dbReference type="Gene3D" id="3.30.565.10">
    <property type="entry name" value="Histidine kinase-like ATPase, C-terminal domain"/>
    <property type="match status" value="1"/>
</dbReference>
<dbReference type="CDD" id="cd06225">
    <property type="entry name" value="HAMP"/>
    <property type="match status" value="1"/>
</dbReference>
<evidence type="ECO:0000256" key="5">
    <source>
        <dbReference type="ARBA" id="ARBA00012438"/>
    </source>
</evidence>
<feature type="chain" id="PRO_5047259286" description="Signal transduction histidine-protein kinase/phosphatase MprB" evidence="22">
    <location>
        <begin position="28"/>
        <end position="454"/>
    </location>
</feature>
<evidence type="ECO:0000256" key="17">
    <source>
        <dbReference type="ARBA" id="ARBA00023211"/>
    </source>
</evidence>
<evidence type="ECO:0000256" key="9">
    <source>
        <dbReference type="ARBA" id="ARBA00022777"/>
    </source>
</evidence>
<dbReference type="PROSITE" id="PS50109">
    <property type="entry name" value="HIS_KIN"/>
    <property type="match status" value="1"/>
</dbReference>
<keyword evidence="14" id="KW-0902">Two-component regulatory system</keyword>
<dbReference type="PANTHER" id="PTHR44936:SF9">
    <property type="entry name" value="SENSOR PROTEIN CREC"/>
    <property type="match status" value="1"/>
</dbReference>
<dbReference type="Proteomes" id="UP001272242">
    <property type="component" value="Unassembled WGS sequence"/>
</dbReference>
<dbReference type="InterPro" id="IPR003661">
    <property type="entry name" value="HisK_dim/P_dom"/>
</dbReference>
<gene>
    <name evidence="25" type="ORF">R5W23_002056</name>
</gene>
<evidence type="ECO:0000256" key="2">
    <source>
        <dbReference type="ARBA" id="ARBA00001936"/>
    </source>
</evidence>
<evidence type="ECO:0000259" key="24">
    <source>
        <dbReference type="PROSITE" id="PS50885"/>
    </source>
</evidence>
<evidence type="ECO:0000256" key="4">
    <source>
        <dbReference type="ARBA" id="ARBA00004370"/>
    </source>
</evidence>
<keyword evidence="21" id="KW-1133">Transmembrane helix</keyword>
<evidence type="ECO:0000256" key="20">
    <source>
        <dbReference type="SAM" id="Coils"/>
    </source>
</evidence>
<accession>A0ABU5F0H8</accession>
<dbReference type="InterPro" id="IPR036890">
    <property type="entry name" value="HATPase_C_sf"/>
</dbReference>
<name>A0ABU5F0H8_9BACT</name>
<comment type="cofactor">
    <cofactor evidence="2">
        <name>Mn(2+)</name>
        <dbReference type="ChEBI" id="CHEBI:29035"/>
    </cofactor>
</comment>
<evidence type="ECO:0000256" key="16">
    <source>
        <dbReference type="ARBA" id="ARBA00023026"/>
    </source>
</evidence>
<dbReference type="Pfam" id="PF02518">
    <property type="entry name" value="HATPase_c"/>
    <property type="match status" value="1"/>
</dbReference>
<evidence type="ECO:0000313" key="25">
    <source>
        <dbReference type="EMBL" id="MDY3560810.1"/>
    </source>
</evidence>
<evidence type="ECO:0000259" key="23">
    <source>
        <dbReference type="PROSITE" id="PS50109"/>
    </source>
</evidence>
<feature type="coiled-coil region" evidence="20">
    <location>
        <begin position="216"/>
        <end position="243"/>
    </location>
</feature>
<evidence type="ECO:0000256" key="14">
    <source>
        <dbReference type="ARBA" id="ARBA00023012"/>
    </source>
</evidence>
<evidence type="ECO:0000256" key="15">
    <source>
        <dbReference type="ARBA" id="ARBA00023016"/>
    </source>
</evidence>
<dbReference type="Pfam" id="PF00672">
    <property type="entry name" value="HAMP"/>
    <property type="match status" value="1"/>
</dbReference>
<dbReference type="GO" id="GO:0016301">
    <property type="term" value="F:kinase activity"/>
    <property type="evidence" value="ECO:0007669"/>
    <property type="project" value="UniProtKB-KW"/>
</dbReference>
<sequence>MRLSLRYRLLLPLALLLVGDAAATAWAAAHAARHAERQLAQQQWAIVRTLDEPRSTFPLTRPVLEQMRGFSGAHFTFVPAGELPRETVSTFGEPHPPPTSVPRAAHTADAADPRLGPSVVVAGEEYRCLRVALREQTPPRRGDLYIFYPESLRRSAVADAVRPLVFLGGAGVVAVVLAFAFGSRLVRRVRALGARTRPIASGDFRPVPLTGPDDELRDLGAAVNEMARRLAAFQEELQRTERLQVLGQFSGGLAHQLRNAAAGAKLAVELFLAENPGADPEPLRVALRQLARIESNLRQFLALGKPPPAERKACDLGELIGQAVSLLKPQCQHAGTTIGWEPAAEPVIVTGDPTQLAHLFGNIIGNAVEAAGPGGEVRVRLTRTRGAAHVEVSDTGPGPPAAIAEKLFDPFVTGKEQGIGLGLAVARQSADAHGGRIAWTRAGDRTVFTIELPE</sequence>
<evidence type="ECO:0000256" key="7">
    <source>
        <dbReference type="ARBA" id="ARBA00022679"/>
    </source>
</evidence>